<accession>A0A2U2B4R4</accession>
<keyword evidence="1" id="KW-0472">Membrane</keyword>
<dbReference type="EMBL" id="QEWP01000020">
    <property type="protein sequence ID" value="PWD98046.1"/>
    <property type="molecule type" value="Genomic_DNA"/>
</dbReference>
<keyword evidence="3" id="KW-1185">Reference proteome</keyword>
<name>A0A2U2B4R4_9BACT</name>
<organism evidence="2 3">
    <name type="scientific">Marinilabilia rubra</name>
    <dbReference type="NCBI Taxonomy" id="2162893"/>
    <lineage>
        <taxon>Bacteria</taxon>
        <taxon>Pseudomonadati</taxon>
        <taxon>Bacteroidota</taxon>
        <taxon>Bacteroidia</taxon>
        <taxon>Marinilabiliales</taxon>
        <taxon>Marinilabiliaceae</taxon>
        <taxon>Marinilabilia</taxon>
    </lineage>
</organism>
<protein>
    <submittedName>
        <fullName evidence="2">Uncharacterized protein</fullName>
    </submittedName>
</protein>
<dbReference type="AlphaFoldDB" id="A0A2U2B4R4"/>
<feature type="transmembrane region" description="Helical" evidence="1">
    <location>
        <begin position="6"/>
        <end position="24"/>
    </location>
</feature>
<evidence type="ECO:0000313" key="2">
    <source>
        <dbReference type="EMBL" id="PWD98046.1"/>
    </source>
</evidence>
<dbReference type="Proteomes" id="UP000244956">
    <property type="component" value="Unassembled WGS sequence"/>
</dbReference>
<keyword evidence="1" id="KW-1133">Transmembrane helix</keyword>
<proteinExistence type="predicted"/>
<keyword evidence="1" id="KW-0812">Transmembrane</keyword>
<gene>
    <name evidence="2" type="ORF">DDZ16_17790</name>
</gene>
<comment type="caution">
    <text evidence="2">The sequence shown here is derived from an EMBL/GenBank/DDBJ whole genome shotgun (WGS) entry which is preliminary data.</text>
</comment>
<evidence type="ECO:0000313" key="3">
    <source>
        <dbReference type="Proteomes" id="UP000244956"/>
    </source>
</evidence>
<sequence length="68" mass="7824">MLVLIVKMVLGFGVAVKIIFVVMVRTFDNPGQEKGPENQQCYYFSFDIHHVSDQFFTATSKVIELSFY</sequence>
<evidence type="ECO:0000256" key="1">
    <source>
        <dbReference type="SAM" id="Phobius"/>
    </source>
</evidence>
<reference evidence="2 3" key="1">
    <citation type="submission" date="2018-05" db="EMBL/GenBank/DDBJ databases">
        <title>Marinilabilia rubrum sp. nov., isolated from saltern sediment.</title>
        <authorList>
            <person name="Zhang R."/>
        </authorList>
    </citation>
    <scope>NUCLEOTIDE SEQUENCE [LARGE SCALE GENOMIC DNA]</scope>
    <source>
        <strain evidence="2 3">WTE16</strain>
    </source>
</reference>